<sequence length="803" mass="86378">MSNQPPPPYGGQPNYAQQWPPSHPMGIPPPFLSNPEYSGSGQTAPPNPTQNLDPNLASFYANSQLPVAPNQVHPGFFFPPQLPYANQFNLSQLQVPTFAPIPGQSIGYPPMPGPPGSFIPPPVPAGSYGANANESVKPQQTTGGATLGDHSREEGEVSDDENEPPSLSQKTTKASKASKLGQRSRQHSELEEGETMSSRSQSSSRSSSPYNPPLSVSADTEAVSRAIGLQKMETATKITDSQPSISAEQLRQRAQGALLSLKPHNISYDELVAEGLNPTILRKLYEQVGLKINPRPRKLSKSSVQLGNVSSKPAASASASTGQKQTDQNRRKSSTAPPVPVSSGSSSSESVSEKPMERKEVIAKMLAAKAAKKAEGREETTPGNTKPVSSSPSSTTPTVPPASQPSQVKSTVVPVREKSKAQTELARQRIEELKRQALLKKAQSSQLNQLESPADTPTSTGPAKQHPLPVRPPKPQSSEAAAIPGLVMSVSKEHSGLSTPTDVSRALAVDPTPLSRATQRKRPRASDFDEHDAASKKHFVHENDYSGPADRLIIEFSDDDDDDDDDDDESLYGDDSDDMEIDSDQSKQATSMSHLEAPRPALQRNPSSTSTPQGAFWQSDNENVRQKDLAIQEMHRKIAQLEQRRKAKLAASQTDSPRAVDDSGEISSSSASDGQSSPVDADVTTSSSPSTSKPAPGFSTSMTTDGSNLIDSLSEDSVRSLATMDLAELDKMRSTIFSSKERPIRLPGLNAEDSEENQGPLFAELKHLIRENADFSLEDFEKLRQQAEVRNQNAAGKLGELRH</sequence>
<feature type="compositionally biased region" description="Pro residues" evidence="1">
    <location>
        <begin position="21"/>
        <end position="32"/>
    </location>
</feature>
<dbReference type="Proteomes" id="UP001215712">
    <property type="component" value="Unassembled WGS sequence"/>
</dbReference>
<gene>
    <name evidence="2" type="ORF">N7493_010485</name>
</gene>
<feature type="compositionally biased region" description="Pro residues" evidence="1">
    <location>
        <begin position="109"/>
        <end position="124"/>
    </location>
</feature>
<organism evidence="2 3">
    <name type="scientific">Penicillium malachiteum</name>
    <dbReference type="NCBI Taxonomy" id="1324776"/>
    <lineage>
        <taxon>Eukaryota</taxon>
        <taxon>Fungi</taxon>
        <taxon>Dikarya</taxon>
        <taxon>Ascomycota</taxon>
        <taxon>Pezizomycotina</taxon>
        <taxon>Eurotiomycetes</taxon>
        <taxon>Eurotiomycetidae</taxon>
        <taxon>Eurotiales</taxon>
        <taxon>Aspergillaceae</taxon>
        <taxon>Penicillium</taxon>
    </lineage>
</organism>
<proteinExistence type="predicted"/>
<feature type="compositionally biased region" description="Polar residues" evidence="1">
    <location>
        <begin position="604"/>
        <end position="621"/>
    </location>
</feature>
<reference evidence="2" key="1">
    <citation type="journal article" date="2023" name="IMA Fungus">
        <title>Comparative genomic study of the Penicillium genus elucidates a diverse pangenome and 15 lateral gene transfer events.</title>
        <authorList>
            <person name="Petersen C."/>
            <person name="Sorensen T."/>
            <person name="Nielsen M.R."/>
            <person name="Sondergaard T.E."/>
            <person name="Sorensen J.L."/>
            <person name="Fitzpatrick D.A."/>
            <person name="Frisvad J.C."/>
            <person name="Nielsen K.L."/>
        </authorList>
    </citation>
    <scope>NUCLEOTIDE SEQUENCE</scope>
    <source>
        <strain evidence="2">IBT 17514</strain>
    </source>
</reference>
<keyword evidence="3" id="KW-1185">Reference proteome</keyword>
<feature type="compositionally biased region" description="Basic and acidic residues" evidence="1">
    <location>
        <begin position="351"/>
        <end position="362"/>
    </location>
</feature>
<feature type="compositionally biased region" description="Low complexity" evidence="1">
    <location>
        <begin position="387"/>
        <end position="397"/>
    </location>
</feature>
<evidence type="ECO:0000313" key="2">
    <source>
        <dbReference type="EMBL" id="KAJ5709151.1"/>
    </source>
</evidence>
<protein>
    <submittedName>
        <fullName evidence="2">Uncharacterized protein</fullName>
    </submittedName>
</protein>
<feature type="region of interest" description="Disordered" evidence="1">
    <location>
        <begin position="441"/>
        <end position="711"/>
    </location>
</feature>
<accession>A0AAD6HCU7</accession>
<name>A0AAD6HCU7_9EURO</name>
<feature type="compositionally biased region" description="Basic and acidic residues" evidence="1">
    <location>
        <begin position="622"/>
        <end position="636"/>
    </location>
</feature>
<evidence type="ECO:0000313" key="3">
    <source>
        <dbReference type="Proteomes" id="UP001215712"/>
    </source>
</evidence>
<evidence type="ECO:0000256" key="1">
    <source>
        <dbReference type="SAM" id="MobiDB-lite"/>
    </source>
</evidence>
<feature type="compositionally biased region" description="Low complexity" evidence="1">
    <location>
        <begin position="166"/>
        <end position="180"/>
    </location>
</feature>
<feature type="compositionally biased region" description="Basic and acidic residues" evidence="1">
    <location>
        <begin position="415"/>
        <end position="427"/>
    </location>
</feature>
<feature type="region of interest" description="Disordered" evidence="1">
    <location>
        <begin position="103"/>
        <end position="222"/>
    </location>
</feature>
<feature type="compositionally biased region" description="Polar residues" evidence="1">
    <location>
        <begin position="130"/>
        <end position="144"/>
    </location>
</feature>
<feature type="compositionally biased region" description="Low complexity" evidence="1">
    <location>
        <begin position="665"/>
        <end position="677"/>
    </location>
</feature>
<feature type="compositionally biased region" description="Low complexity" evidence="1">
    <location>
        <begin position="341"/>
        <end position="350"/>
    </location>
</feature>
<feature type="region of interest" description="Disordered" evidence="1">
    <location>
        <begin position="1"/>
        <end position="57"/>
    </location>
</feature>
<feature type="compositionally biased region" description="Pro residues" evidence="1">
    <location>
        <begin position="1"/>
        <end position="10"/>
    </location>
</feature>
<feature type="compositionally biased region" description="Polar residues" evidence="1">
    <location>
        <begin position="442"/>
        <end position="462"/>
    </location>
</feature>
<reference evidence="2" key="2">
    <citation type="submission" date="2023-01" db="EMBL/GenBank/DDBJ databases">
        <authorList>
            <person name="Petersen C."/>
        </authorList>
    </citation>
    <scope>NUCLEOTIDE SEQUENCE</scope>
    <source>
        <strain evidence="2">IBT 17514</strain>
    </source>
</reference>
<feature type="compositionally biased region" description="Basic and acidic residues" evidence="1">
    <location>
        <begin position="524"/>
        <end position="544"/>
    </location>
</feature>
<dbReference type="EMBL" id="JAQJAN010000019">
    <property type="protein sequence ID" value="KAJ5709151.1"/>
    <property type="molecule type" value="Genomic_DNA"/>
</dbReference>
<feature type="compositionally biased region" description="Polar residues" evidence="1">
    <location>
        <begin position="698"/>
        <end position="711"/>
    </location>
</feature>
<feature type="compositionally biased region" description="Polar residues" evidence="1">
    <location>
        <begin position="35"/>
        <end position="53"/>
    </location>
</feature>
<feature type="region of interest" description="Disordered" evidence="1">
    <location>
        <begin position="292"/>
        <end position="427"/>
    </location>
</feature>
<feature type="compositionally biased region" description="Acidic residues" evidence="1">
    <location>
        <begin position="556"/>
        <end position="583"/>
    </location>
</feature>
<comment type="caution">
    <text evidence="2">The sequence shown here is derived from an EMBL/GenBank/DDBJ whole genome shotgun (WGS) entry which is preliminary data.</text>
</comment>
<feature type="compositionally biased region" description="Low complexity" evidence="1">
    <location>
        <begin position="310"/>
        <end position="320"/>
    </location>
</feature>
<dbReference type="AlphaFoldDB" id="A0AAD6HCU7"/>
<feature type="compositionally biased region" description="Low complexity" evidence="1">
    <location>
        <begin position="197"/>
        <end position="208"/>
    </location>
</feature>